<dbReference type="InterPro" id="IPR050550">
    <property type="entry name" value="SEC23_SEC24_subfamily"/>
</dbReference>
<evidence type="ECO:0000256" key="9">
    <source>
        <dbReference type="ARBA" id="ARBA00022927"/>
    </source>
</evidence>
<dbReference type="Pfam" id="PF00626">
    <property type="entry name" value="Gelsolin"/>
    <property type="match status" value="1"/>
</dbReference>
<evidence type="ECO:0000256" key="8">
    <source>
        <dbReference type="ARBA" id="ARBA00022892"/>
    </source>
</evidence>
<gene>
    <name evidence="17" type="ORF">DASB73_035210</name>
</gene>
<dbReference type="EMBL" id="BTGC01000008">
    <property type="protein sequence ID" value="GMM52558.1"/>
    <property type="molecule type" value="Genomic_DNA"/>
</dbReference>
<evidence type="ECO:0000256" key="6">
    <source>
        <dbReference type="ARBA" id="ARBA00022490"/>
    </source>
</evidence>
<dbReference type="GO" id="GO:0090110">
    <property type="term" value="P:COPII-coated vesicle cargo loading"/>
    <property type="evidence" value="ECO:0007669"/>
    <property type="project" value="TreeGrafter"/>
</dbReference>
<dbReference type="InterPro" id="IPR006900">
    <property type="entry name" value="Sec23/24_helical_dom"/>
</dbReference>
<reference evidence="17 18" key="1">
    <citation type="journal article" date="2023" name="Elife">
        <title>Identification of key yeast species and microbe-microbe interactions impacting larval growth of Drosophila in the wild.</title>
        <authorList>
            <person name="Mure A."/>
            <person name="Sugiura Y."/>
            <person name="Maeda R."/>
            <person name="Honda K."/>
            <person name="Sakurai N."/>
            <person name="Takahashi Y."/>
            <person name="Watada M."/>
            <person name="Katoh T."/>
            <person name="Gotoh A."/>
            <person name="Gotoh Y."/>
            <person name="Taniguchi I."/>
            <person name="Nakamura K."/>
            <person name="Hayashi T."/>
            <person name="Katayama T."/>
            <person name="Uemura T."/>
            <person name="Hattori Y."/>
        </authorList>
    </citation>
    <scope>NUCLEOTIDE SEQUENCE [LARGE SCALE GENOMIC DNA]</scope>
    <source>
        <strain evidence="17 18">SB-73</strain>
    </source>
</reference>
<proteinExistence type="inferred from homology"/>
<protein>
    <submittedName>
        <fullName evidence="17">COPII subunit</fullName>
    </submittedName>
</protein>
<evidence type="ECO:0000256" key="7">
    <source>
        <dbReference type="ARBA" id="ARBA00022824"/>
    </source>
</evidence>
<dbReference type="Gene3D" id="3.40.20.10">
    <property type="entry name" value="Severin"/>
    <property type="match status" value="1"/>
</dbReference>
<dbReference type="GO" id="GO:0005789">
    <property type="term" value="C:endoplasmic reticulum membrane"/>
    <property type="evidence" value="ECO:0007669"/>
    <property type="project" value="UniProtKB-SubCell"/>
</dbReference>
<accession>A0AAV5RP89</accession>
<dbReference type="PANTHER" id="PTHR13803:SF39">
    <property type="entry name" value="SECRETORY 24AB, ISOFORM A"/>
    <property type="match status" value="1"/>
</dbReference>
<organism evidence="17 18">
    <name type="scientific">Starmerella bacillaris</name>
    <name type="common">Yeast</name>
    <name type="synonym">Candida zemplinina</name>
    <dbReference type="NCBI Taxonomy" id="1247836"/>
    <lineage>
        <taxon>Eukaryota</taxon>
        <taxon>Fungi</taxon>
        <taxon>Dikarya</taxon>
        <taxon>Ascomycota</taxon>
        <taxon>Saccharomycotina</taxon>
        <taxon>Dipodascomycetes</taxon>
        <taxon>Dipodascales</taxon>
        <taxon>Trichomonascaceae</taxon>
        <taxon>Starmerella</taxon>
    </lineage>
</organism>
<evidence type="ECO:0000256" key="3">
    <source>
        <dbReference type="ARBA" id="ARBA00004586"/>
    </source>
</evidence>
<dbReference type="InterPro" id="IPR007123">
    <property type="entry name" value="Gelsolin-like_dom"/>
</dbReference>
<dbReference type="Pfam" id="PF04815">
    <property type="entry name" value="Sec23_helical"/>
    <property type="match status" value="1"/>
</dbReference>
<keyword evidence="7" id="KW-0256">Endoplasmic reticulum</keyword>
<dbReference type="Gene3D" id="1.20.120.730">
    <property type="entry name" value="Sec23/Sec24 helical domain"/>
    <property type="match status" value="1"/>
</dbReference>
<dbReference type="GO" id="GO:0070971">
    <property type="term" value="C:endoplasmic reticulum exit site"/>
    <property type="evidence" value="ECO:0007669"/>
    <property type="project" value="TreeGrafter"/>
</dbReference>
<keyword evidence="10" id="KW-0333">Golgi apparatus</keyword>
<dbReference type="InterPro" id="IPR036180">
    <property type="entry name" value="Gelsolin-like_dom_sf"/>
</dbReference>
<sequence>MSSHKRRQYPQQQIAAYDVSAGTEGAEGPGYGYGGEAYQYADQGGVFVPAAGAASIVPTPNQVSDQLGQMNVGGGAYYGAYGGYPASGPAANPNSPGMASPYSGAAPAAAPFGAPAPSASQHNASFNDLQTVDMIQSMPPPVNDLDLPPPPLAVPIEQTITRSEYAQASPDYFRSTLNVIPSSPSLLKKSKLPLALVVRPFIGLRDSDEQIPLIEDMCIARCRRCRAYINPFAQYTKGDYRWQCNICGCANDVPQNFDWDVQSSKTKNRWERSELNYGIVDYVANSDYLARPPQPPTYVFLIDVSVNAVHNGMVNCVAETLRQTLHSLPNSDNCTRVAFIAVDGALNYFQFPLPNPLKPDERQDARMLVVSDLEDPFLPTNSGTLVNLTECMPVIERFLESLPSLFANTYSSNSAMGSALKASLGLVKSIGGKVVCITSSLPSVGLGKLQPRDERKHLGQKSEHQLLQPANNFYKSFAVDCNKAQVTVDMFLVSNNYQDVATLSNLPKYTAGSTFFYPGWSAKKHSDSLKLQAELGGHLSQELGFEGMFRARATTGLHPSQFSGHFFVRSSDLMTFPTVSRHHSYVIELNLDETIKKPYVTIQGAFLYTSSHTERRIRVMTMQVPVSDQLSAVYASADQQAIAMWFAHTASEKALQSGFDAAHELINTRIAEIFKVFRTDVLNVHTGTSSTLSLSSNLMLLPLLAYALKKNVGLRRNNQILSDIRANALDLLQTLPMPNLIKLLYPEFYALHELPDEAGLPDENGNIVLPQRLNLTGEVLQSHGLYLLDDGQVMFIWVGNDVVPNLLMDAFGVETLDEIPSGKYEMPVAEDRELNCRIRNLINASRQRNDTVYFPSLYFVHQNCDQSLKLWVAALLVEDRSESDPTYYQYLTTIRDNLAAK</sequence>
<evidence type="ECO:0000259" key="15">
    <source>
        <dbReference type="Pfam" id="PF04815"/>
    </source>
</evidence>
<evidence type="ECO:0000259" key="12">
    <source>
        <dbReference type="Pfam" id="PF00626"/>
    </source>
</evidence>
<feature type="domain" description="Sec23/Sec24 helical" evidence="15">
    <location>
        <begin position="638"/>
        <end position="741"/>
    </location>
</feature>
<evidence type="ECO:0000259" key="14">
    <source>
        <dbReference type="Pfam" id="PF04811"/>
    </source>
</evidence>
<feature type="domain" description="Sec23/Sec24 trunk" evidence="14">
    <location>
        <begin position="293"/>
        <end position="534"/>
    </location>
</feature>
<keyword evidence="6" id="KW-0963">Cytoplasm</keyword>
<dbReference type="InterPro" id="IPR006895">
    <property type="entry name" value="Znf_Sec23_Sec24"/>
</dbReference>
<dbReference type="InterPro" id="IPR012990">
    <property type="entry name" value="Beta-sandwich_Sec23_24"/>
</dbReference>
<dbReference type="InterPro" id="IPR029006">
    <property type="entry name" value="ADF-H/Gelsolin-like_dom_sf"/>
</dbReference>
<dbReference type="Gene3D" id="3.40.50.410">
    <property type="entry name" value="von Willebrand factor, type A domain"/>
    <property type="match status" value="1"/>
</dbReference>
<feature type="domain" description="Sec23/Sec24 beta-sandwich" evidence="16">
    <location>
        <begin position="544"/>
        <end position="627"/>
    </location>
</feature>
<evidence type="ECO:0000259" key="13">
    <source>
        <dbReference type="Pfam" id="PF04810"/>
    </source>
</evidence>
<dbReference type="Pfam" id="PF04811">
    <property type="entry name" value="Sec23_trunk"/>
    <property type="match status" value="1"/>
</dbReference>
<dbReference type="GO" id="GO:0000149">
    <property type="term" value="F:SNARE binding"/>
    <property type="evidence" value="ECO:0007669"/>
    <property type="project" value="TreeGrafter"/>
</dbReference>
<evidence type="ECO:0000256" key="1">
    <source>
        <dbReference type="ARBA" id="ARBA00004394"/>
    </source>
</evidence>
<dbReference type="GO" id="GO:0006886">
    <property type="term" value="P:intracellular protein transport"/>
    <property type="evidence" value="ECO:0007669"/>
    <property type="project" value="InterPro"/>
</dbReference>
<dbReference type="GO" id="GO:0030127">
    <property type="term" value="C:COPII vesicle coat"/>
    <property type="evidence" value="ECO:0007669"/>
    <property type="project" value="InterPro"/>
</dbReference>
<dbReference type="InterPro" id="IPR036175">
    <property type="entry name" value="Sec23/24_helical_dom_sf"/>
</dbReference>
<comment type="similarity">
    <text evidence="4">Belongs to the SEC23/SEC24 family. SEC24 subfamily.</text>
</comment>
<evidence type="ECO:0000256" key="4">
    <source>
        <dbReference type="ARBA" id="ARBA00008334"/>
    </source>
</evidence>
<dbReference type="SUPFAM" id="SSF81811">
    <property type="entry name" value="Helical domain of Sec23/24"/>
    <property type="match status" value="1"/>
</dbReference>
<evidence type="ECO:0000313" key="18">
    <source>
        <dbReference type="Proteomes" id="UP001362899"/>
    </source>
</evidence>
<keyword evidence="18" id="KW-1185">Reference proteome</keyword>
<comment type="caution">
    <text evidence="17">The sequence shown here is derived from an EMBL/GenBank/DDBJ whole genome shotgun (WGS) entry which is preliminary data.</text>
</comment>
<keyword evidence="11" id="KW-0472">Membrane</keyword>
<evidence type="ECO:0000256" key="10">
    <source>
        <dbReference type="ARBA" id="ARBA00023034"/>
    </source>
</evidence>
<evidence type="ECO:0000313" key="17">
    <source>
        <dbReference type="EMBL" id="GMM52558.1"/>
    </source>
</evidence>
<keyword evidence="5" id="KW-0813">Transport</keyword>
<feature type="domain" description="Zinc finger Sec23/Sec24-type" evidence="13">
    <location>
        <begin position="219"/>
        <end position="256"/>
    </location>
</feature>
<dbReference type="PANTHER" id="PTHR13803">
    <property type="entry name" value="SEC24-RELATED PROTEIN"/>
    <property type="match status" value="1"/>
</dbReference>
<dbReference type="Gene3D" id="2.30.30.380">
    <property type="entry name" value="Zn-finger domain of Sec23/24"/>
    <property type="match status" value="1"/>
</dbReference>
<dbReference type="CDD" id="cd01479">
    <property type="entry name" value="Sec24-like"/>
    <property type="match status" value="1"/>
</dbReference>
<dbReference type="AlphaFoldDB" id="A0AAV5RP89"/>
<keyword evidence="8" id="KW-0931">ER-Golgi transport</keyword>
<comment type="subcellular location">
    <subcellularLocation>
        <location evidence="2">Cytoplasm</location>
    </subcellularLocation>
    <subcellularLocation>
        <location evidence="3">Endoplasmic reticulum membrane</location>
    </subcellularLocation>
    <subcellularLocation>
        <location evidence="1">Golgi apparatus membrane</location>
    </subcellularLocation>
</comment>
<dbReference type="SUPFAM" id="SSF53300">
    <property type="entry name" value="vWA-like"/>
    <property type="match status" value="1"/>
</dbReference>
<dbReference type="Pfam" id="PF04810">
    <property type="entry name" value="zf-Sec23_Sec24"/>
    <property type="match status" value="1"/>
</dbReference>
<dbReference type="SUPFAM" id="SSF82754">
    <property type="entry name" value="C-terminal, gelsolin-like domain of Sec23/24"/>
    <property type="match status" value="1"/>
</dbReference>
<dbReference type="InterPro" id="IPR036465">
    <property type="entry name" value="vWFA_dom_sf"/>
</dbReference>
<dbReference type="SUPFAM" id="SSF82919">
    <property type="entry name" value="Zn-finger domain of Sec23/24"/>
    <property type="match status" value="1"/>
</dbReference>
<dbReference type="Gene3D" id="2.60.40.1670">
    <property type="entry name" value="beta-sandwich domain of Sec23/24"/>
    <property type="match status" value="1"/>
</dbReference>
<feature type="domain" description="Gelsolin-like" evidence="12">
    <location>
        <begin position="767"/>
        <end position="831"/>
    </location>
</feature>
<dbReference type="GO" id="GO:0008270">
    <property type="term" value="F:zinc ion binding"/>
    <property type="evidence" value="ECO:0007669"/>
    <property type="project" value="InterPro"/>
</dbReference>
<keyword evidence="9" id="KW-0653">Protein transport</keyword>
<dbReference type="Proteomes" id="UP001362899">
    <property type="component" value="Unassembled WGS sequence"/>
</dbReference>
<dbReference type="Pfam" id="PF08033">
    <property type="entry name" value="Sec23_BS"/>
    <property type="match status" value="1"/>
</dbReference>
<dbReference type="InterPro" id="IPR006896">
    <property type="entry name" value="Sec23/24_trunk_dom"/>
</dbReference>
<evidence type="ECO:0000259" key="16">
    <source>
        <dbReference type="Pfam" id="PF08033"/>
    </source>
</evidence>
<dbReference type="InterPro" id="IPR041742">
    <property type="entry name" value="Sec24-like_trunk_dom"/>
</dbReference>
<name>A0AAV5RP89_STABA</name>
<dbReference type="SUPFAM" id="SSF81995">
    <property type="entry name" value="beta-sandwich domain of Sec23/24"/>
    <property type="match status" value="1"/>
</dbReference>
<evidence type="ECO:0000256" key="5">
    <source>
        <dbReference type="ARBA" id="ARBA00022448"/>
    </source>
</evidence>
<evidence type="ECO:0000256" key="11">
    <source>
        <dbReference type="ARBA" id="ARBA00023136"/>
    </source>
</evidence>
<dbReference type="GO" id="GO:0000139">
    <property type="term" value="C:Golgi membrane"/>
    <property type="evidence" value="ECO:0007669"/>
    <property type="project" value="UniProtKB-SubCell"/>
</dbReference>
<dbReference type="InterPro" id="IPR036174">
    <property type="entry name" value="Znf_Sec23_Sec24_sf"/>
</dbReference>
<evidence type="ECO:0000256" key="2">
    <source>
        <dbReference type="ARBA" id="ARBA00004496"/>
    </source>
</evidence>